<name>A0A9Q1QU69_9CARY</name>
<feature type="region of interest" description="Disordered" evidence="1">
    <location>
        <begin position="98"/>
        <end position="117"/>
    </location>
</feature>
<dbReference type="AlphaFoldDB" id="A0A9Q1QU69"/>
<sequence length="255" mass="29469">MRKTYFQCYTFDFFSMAIMNSGLLLKQYHPKSQSLWGPYGRHHLHGRQFILVQNLLNHRVKRKSETIVEGRVINSYTFSKRLIHGRIRLRDYEGVSSRQEERPWNQESDCPDRPAGWGPWNSGPSATIFEASPTDERPFPLSANLPRAGSPSQDEELVDTPPRTNILTSCQKRMRRFRPRTRITLCTLSQQLIWRLDARGRLGFRHSSCLKISHMVSYVISRGYETSISGLRMLGVEEYSQLNHEGVPGSKRGTV</sequence>
<accession>A0A9Q1QU69</accession>
<gene>
    <name evidence="2" type="ORF">Cgig2_000019</name>
</gene>
<proteinExistence type="predicted"/>
<evidence type="ECO:0000313" key="3">
    <source>
        <dbReference type="Proteomes" id="UP001153076"/>
    </source>
</evidence>
<feature type="region of interest" description="Disordered" evidence="1">
    <location>
        <begin position="139"/>
        <end position="160"/>
    </location>
</feature>
<evidence type="ECO:0000313" key="2">
    <source>
        <dbReference type="EMBL" id="KAJ8452430.1"/>
    </source>
</evidence>
<keyword evidence="3" id="KW-1185">Reference proteome</keyword>
<organism evidence="2 3">
    <name type="scientific">Carnegiea gigantea</name>
    <dbReference type="NCBI Taxonomy" id="171969"/>
    <lineage>
        <taxon>Eukaryota</taxon>
        <taxon>Viridiplantae</taxon>
        <taxon>Streptophyta</taxon>
        <taxon>Embryophyta</taxon>
        <taxon>Tracheophyta</taxon>
        <taxon>Spermatophyta</taxon>
        <taxon>Magnoliopsida</taxon>
        <taxon>eudicotyledons</taxon>
        <taxon>Gunneridae</taxon>
        <taxon>Pentapetalae</taxon>
        <taxon>Caryophyllales</taxon>
        <taxon>Cactineae</taxon>
        <taxon>Cactaceae</taxon>
        <taxon>Cactoideae</taxon>
        <taxon>Echinocereeae</taxon>
        <taxon>Carnegiea</taxon>
    </lineage>
</organism>
<protein>
    <submittedName>
        <fullName evidence="2">Uncharacterized protein</fullName>
    </submittedName>
</protein>
<dbReference type="EMBL" id="JAKOGI010000004">
    <property type="protein sequence ID" value="KAJ8452430.1"/>
    <property type="molecule type" value="Genomic_DNA"/>
</dbReference>
<comment type="caution">
    <text evidence="2">The sequence shown here is derived from an EMBL/GenBank/DDBJ whole genome shotgun (WGS) entry which is preliminary data.</text>
</comment>
<dbReference type="Proteomes" id="UP001153076">
    <property type="component" value="Unassembled WGS sequence"/>
</dbReference>
<evidence type="ECO:0000256" key="1">
    <source>
        <dbReference type="SAM" id="MobiDB-lite"/>
    </source>
</evidence>
<reference evidence="2" key="1">
    <citation type="submission" date="2022-04" db="EMBL/GenBank/DDBJ databases">
        <title>Carnegiea gigantea Genome sequencing and assembly v2.</title>
        <authorList>
            <person name="Copetti D."/>
            <person name="Sanderson M.J."/>
            <person name="Burquez A."/>
            <person name="Wojciechowski M.F."/>
        </authorList>
    </citation>
    <scope>NUCLEOTIDE SEQUENCE</scope>
    <source>
        <strain evidence="2">SGP5-SGP5p</strain>
        <tissue evidence="2">Aerial part</tissue>
    </source>
</reference>